<evidence type="ECO:0000313" key="3">
    <source>
        <dbReference type="Proteomes" id="UP000190896"/>
    </source>
</evidence>
<feature type="transmembrane region" description="Helical" evidence="1">
    <location>
        <begin position="29"/>
        <end position="50"/>
    </location>
</feature>
<keyword evidence="1" id="KW-0472">Membrane</keyword>
<dbReference type="OrthoDB" id="9764438at2"/>
<keyword evidence="1" id="KW-1133">Transmembrane helix</keyword>
<name>A0A1T2KX32_9GAMM</name>
<organism evidence="2 3">
    <name type="scientific">Solemya velesiana gill symbiont</name>
    <dbReference type="NCBI Taxonomy" id="1918948"/>
    <lineage>
        <taxon>Bacteria</taxon>
        <taxon>Pseudomonadati</taxon>
        <taxon>Pseudomonadota</taxon>
        <taxon>Gammaproteobacteria</taxon>
        <taxon>sulfur-oxidizing symbionts</taxon>
    </lineage>
</organism>
<proteinExistence type="predicted"/>
<dbReference type="AlphaFoldDB" id="A0A1T2KX32"/>
<evidence type="ECO:0000256" key="1">
    <source>
        <dbReference type="SAM" id="Phobius"/>
    </source>
</evidence>
<accession>A0A1T2KX32</accession>
<protein>
    <submittedName>
        <fullName evidence="2">Uncharacterized protein</fullName>
    </submittedName>
</protein>
<keyword evidence="3" id="KW-1185">Reference proteome</keyword>
<comment type="caution">
    <text evidence="2">The sequence shown here is derived from an EMBL/GenBank/DDBJ whole genome shotgun (WGS) entry which is preliminary data.</text>
</comment>
<gene>
    <name evidence="2" type="ORF">BOW51_03010</name>
</gene>
<dbReference type="Proteomes" id="UP000190896">
    <property type="component" value="Unassembled WGS sequence"/>
</dbReference>
<dbReference type="EMBL" id="MPRJ01000012">
    <property type="protein sequence ID" value="OOZ37351.1"/>
    <property type="molecule type" value="Genomic_DNA"/>
</dbReference>
<reference evidence="2 3" key="1">
    <citation type="submission" date="2016-11" db="EMBL/GenBank/DDBJ databases">
        <title>Mixed transmission modes and dynamic genome evolution in an obligate animal-bacterial symbiosis.</title>
        <authorList>
            <person name="Russell S.L."/>
            <person name="Corbett-Detig R.B."/>
            <person name="Cavanaugh C.M."/>
        </authorList>
    </citation>
    <scope>NUCLEOTIDE SEQUENCE [LARGE SCALE GENOMIC DNA]</scope>
    <source>
        <strain evidence="2">Se-Cadez</strain>
    </source>
</reference>
<keyword evidence="1" id="KW-0812">Transmembrane</keyword>
<feature type="transmembrane region" description="Helical" evidence="1">
    <location>
        <begin position="6"/>
        <end position="22"/>
    </location>
</feature>
<evidence type="ECO:0000313" key="2">
    <source>
        <dbReference type="EMBL" id="OOZ37351.1"/>
    </source>
</evidence>
<feature type="transmembrane region" description="Helical" evidence="1">
    <location>
        <begin position="56"/>
        <end position="75"/>
    </location>
</feature>
<sequence length="95" mass="10596">MAVSDGTPLFAIYLWVIVGNGFRYGEGYVYISTAFSIAGFTAVLLTSAWWMEHEEIGISLIILLILLPAYIAILLRKLYEAIMKANHASQAKWPT</sequence>